<feature type="region of interest" description="Disordered" evidence="1">
    <location>
        <begin position="587"/>
        <end position="614"/>
    </location>
</feature>
<evidence type="ECO:0000313" key="2">
    <source>
        <dbReference type="EMBL" id="RJO79850.1"/>
    </source>
</evidence>
<feature type="compositionally biased region" description="Polar residues" evidence="1">
    <location>
        <begin position="471"/>
        <end position="486"/>
    </location>
</feature>
<dbReference type="EMBL" id="QZFU01000006">
    <property type="protein sequence ID" value="RJO79850.1"/>
    <property type="molecule type" value="Genomic_DNA"/>
</dbReference>
<gene>
    <name evidence="2" type="ORF">D5S18_00820</name>
</gene>
<evidence type="ECO:0000256" key="1">
    <source>
        <dbReference type="SAM" id="MobiDB-lite"/>
    </source>
</evidence>
<accession>A0A3A4KJ04</accession>
<protein>
    <submittedName>
        <fullName evidence="2">Uncharacterized protein</fullName>
    </submittedName>
</protein>
<feature type="compositionally biased region" description="Pro residues" evidence="1">
    <location>
        <begin position="697"/>
        <end position="707"/>
    </location>
</feature>
<feature type="compositionally biased region" description="Basic and acidic residues" evidence="1">
    <location>
        <begin position="710"/>
        <end position="719"/>
    </location>
</feature>
<feature type="compositionally biased region" description="Gly residues" evidence="1">
    <location>
        <begin position="320"/>
        <end position="366"/>
    </location>
</feature>
<keyword evidence="3" id="KW-1185">Reference proteome</keyword>
<dbReference type="AlphaFoldDB" id="A0A3A4KJ04"/>
<comment type="caution">
    <text evidence="2">The sequence shown here is derived from an EMBL/GenBank/DDBJ whole genome shotgun (WGS) entry which is preliminary data.</text>
</comment>
<name>A0A3A4KJ04_9NOCA</name>
<proteinExistence type="predicted"/>
<reference evidence="2 3" key="1">
    <citation type="submission" date="2018-09" db="EMBL/GenBank/DDBJ databases">
        <title>YIM PH21274 draft genome.</title>
        <authorList>
            <person name="Miao C."/>
        </authorList>
    </citation>
    <scope>NUCLEOTIDE SEQUENCE [LARGE SCALE GENOMIC DNA]</scope>
    <source>
        <strain evidence="2 3">YIM PH 21724</strain>
    </source>
</reference>
<sequence>MTLKSGNYEVSWDPNLGLVEKYVGAGGPRVIWEGGKGYKNAASAMVDETGAFNLTNDGVTTLALGKYGPAEADGKPVGVRLNPDGSLVVFNKDGVPIHTVNSADSGPHPRYTVVLHQPPYARTQLYDFIRFTTIRLQLLVDKLGSGDTSPVPDFSDMLTKRGVDPATISSLTMEQYSRAEAGMNDMIKDLQTRDSIVATAVHETGAKIDAAFEGIKNDIEALDRSLSAAQMFGAYVPRGVGGATGDTTQVPRSDKLISHRMDPATVPHEGDLPEARFSPEFNAIMQDIEQGLIKQMEDTVGTVHQKVDAVKTAAAAAGGNVNGATGGGATPGGGESGTGTDTGAGTGTGTGAGNGNGSGGNAGLGNGQSADTGAPAKPVNAPFDVNSALDGIDLTGSGDTAGDKSAAPNGSGDLLDPEHLGDSGQPTDDSGVGNGVGSNGSAADPNAQAWNRLDNHLAGRSNSGVRRAGLQPSTAPPNRSNNNSTAGLIGPLIAMSQMMPALANNITARQQFDGSGRHSSRGSDSRAARGNSAPADGQQATGSSAQQPTPVTAKDPGGSPHPDKGVNLAVGKENQVVSRVVEQAVTKEQANHSGSDARAAYAGTPANASTWQPVDPSLVRTGDIAKWDNHTALVLRNADGYFILLNGNTVPLTDPNNMPEGGVGAYGDFRGFFHTPGTDIVPPAPSSNPVAGGDPTPEAPAPAPPVSTDPAKERPPVQI</sequence>
<dbReference type="Proteomes" id="UP000266677">
    <property type="component" value="Unassembled WGS sequence"/>
</dbReference>
<feature type="region of interest" description="Disordered" evidence="1">
    <location>
        <begin position="512"/>
        <end position="567"/>
    </location>
</feature>
<feature type="region of interest" description="Disordered" evidence="1">
    <location>
        <begin position="318"/>
        <end position="487"/>
    </location>
</feature>
<organism evidence="2 3">
    <name type="scientific">Nocardia panacis</name>
    <dbReference type="NCBI Taxonomy" id="2340916"/>
    <lineage>
        <taxon>Bacteria</taxon>
        <taxon>Bacillati</taxon>
        <taxon>Actinomycetota</taxon>
        <taxon>Actinomycetes</taxon>
        <taxon>Mycobacteriales</taxon>
        <taxon>Nocardiaceae</taxon>
        <taxon>Nocardia</taxon>
    </lineage>
</organism>
<evidence type="ECO:0000313" key="3">
    <source>
        <dbReference type="Proteomes" id="UP000266677"/>
    </source>
</evidence>
<feature type="compositionally biased region" description="Polar residues" evidence="1">
    <location>
        <begin position="538"/>
        <end position="550"/>
    </location>
</feature>
<feature type="region of interest" description="Disordered" evidence="1">
    <location>
        <begin position="676"/>
        <end position="719"/>
    </location>
</feature>